<sequence length="262" mass="29939">MIDTTDNNPTDTMKLKLYQLNVNKSLTAHSCLINQIQQDDDVILIQEPYISKQGKLRATQGWLSIYPTNHEQNPHLTRAVTLVNWSLSTNTWSSIVLDTQDAVTMSLQAPAETIIIVNIYSDGDSMVSWNTIDAMLKKYTAKQRDERGLPYRFICTGDWNAHHHIWDEPRNSHLFTDRALERAGHLLQLVGRHHLKMPLPAFIPTLRAFSTGNYTRVNNVFCSDELLPAFIQCTIDYAAQPPRTDHFPIQPCLLEFCMKCVS</sequence>
<gene>
    <name evidence="2" type="ORF">ARMOST_10102</name>
</gene>
<dbReference type="Pfam" id="PF14529">
    <property type="entry name" value="Exo_endo_phos_2"/>
    <property type="match status" value="1"/>
</dbReference>
<dbReference type="SUPFAM" id="SSF56219">
    <property type="entry name" value="DNase I-like"/>
    <property type="match status" value="1"/>
</dbReference>
<reference evidence="3" key="1">
    <citation type="journal article" date="2017" name="Nat. Ecol. Evol.">
        <title>Genome expansion and lineage-specific genetic innovations in the forest pathogenic fungi Armillaria.</title>
        <authorList>
            <person name="Sipos G."/>
            <person name="Prasanna A.N."/>
            <person name="Walter M.C."/>
            <person name="O'Connor E."/>
            <person name="Balint B."/>
            <person name="Krizsan K."/>
            <person name="Kiss B."/>
            <person name="Hess J."/>
            <person name="Varga T."/>
            <person name="Slot J."/>
            <person name="Riley R."/>
            <person name="Boka B."/>
            <person name="Rigling D."/>
            <person name="Barry K."/>
            <person name="Lee J."/>
            <person name="Mihaltcheva S."/>
            <person name="LaButti K."/>
            <person name="Lipzen A."/>
            <person name="Waldron R."/>
            <person name="Moloney N.M."/>
            <person name="Sperisen C."/>
            <person name="Kredics L."/>
            <person name="Vagvoelgyi C."/>
            <person name="Patrignani A."/>
            <person name="Fitzpatrick D."/>
            <person name="Nagy I."/>
            <person name="Doyle S."/>
            <person name="Anderson J.B."/>
            <person name="Grigoriev I.V."/>
            <person name="Gueldener U."/>
            <person name="Muensterkoetter M."/>
            <person name="Nagy L.G."/>
        </authorList>
    </citation>
    <scope>NUCLEOTIDE SEQUENCE [LARGE SCALE GENOMIC DNA]</scope>
    <source>
        <strain evidence="3">C18/9</strain>
    </source>
</reference>
<dbReference type="GO" id="GO:0003824">
    <property type="term" value="F:catalytic activity"/>
    <property type="evidence" value="ECO:0007669"/>
    <property type="project" value="InterPro"/>
</dbReference>
<protein>
    <recommendedName>
        <fullName evidence="1">Endonuclease/exonuclease/phosphatase domain-containing protein</fullName>
    </recommendedName>
</protein>
<keyword evidence="3" id="KW-1185">Reference proteome</keyword>
<dbReference type="STRING" id="47428.A0A284RDE5"/>
<accession>A0A284RDE5</accession>
<organism evidence="2 3">
    <name type="scientific">Armillaria ostoyae</name>
    <name type="common">Armillaria root rot fungus</name>
    <dbReference type="NCBI Taxonomy" id="47428"/>
    <lineage>
        <taxon>Eukaryota</taxon>
        <taxon>Fungi</taxon>
        <taxon>Dikarya</taxon>
        <taxon>Basidiomycota</taxon>
        <taxon>Agaricomycotina</taxon>
        <taxon>Agaricomycetes</taxon>
        <taxon>Agaricomycetidae</taxon>
        <taxon>Agaricales</taxon>
        <taxon>Marasmiineae</taxon>
        <taxon>Physalacriaceae</taxon>
        <taxon>Armillaria</taxon>
    </lineage>
</organism>
<dbReference type="EMBL" id="FUEG01000007">
    <property type="protein sequence ID" value="SJL06760.1"/>
    <property type="molecule type" value="Genomic_DNA"/>
</dbReference>
<feature type="domain" description="Endonuclease/exonuclease/phosphatase" evidence="1">
    <location>
        <begin position="115"/>
        <end position="249"/>
    </location>
</feature>
<evidence type="ECO:0000259" key="1">
    <source>
        <dbReference type="Pfam" id="PF14529"/>
    </source>
</evidence>
<proteinExistence type="predicted"/>
<evidence type="ECO:0000313" key="3">
    <source>
        <dbReference type="Proteomes" id="UP000219338"/>
    </source>
</evidence>
<evidence type="ECO:0000313" key="2">
    <source>
        <dbReference type="EMBL" id="SJL06760.1"/>
    </source>
</evidence>
<name>A0A284RDE5_ARMOS</name>
<dbReference type="OrthoDB" id="3261136at2759"/>
<dbReference type="OMA" id="HIWDEPR"/>
<dbReference type="Gene3D" id="3.60.10.10">
    <property type="entry name" value="Endonuclease/exonuclease/phosphatase"/>
    <property type="match status" value="1"/>
</dbReference>
<dbReference type="Proteomes" id="UP000219338">
    <property type="component" value="Unassembled WGS sequence"/>
</dbReference>
<dbReference type="InterPro" id="IPR036691">
    <property type="entry name" value="Endo/exonu/phosph_ase_sf"/>
</dbReference>
<dbReference type="AlphaFoldDB" id="A0A284RDE5"/>
<dbReference type="InterPro" id="IPR005135">
    <property type="entry name" value="Endo/exonuclease/phosphatase"/>
</dbReference>